<feature type="binding site" evidence="8">
    <location>
        <begin position="539"/>
        <end position="542"/>
    </location>
    <ligand>
        <name>GTP</name>
        <dbReference type="ChEBI" id="CHEBI:37565"/>
    </ligand>
</feature>
<evidence type="ECO:0000256" key="2">
    <source>
        <dbReference type="ARBA" id="ARBA00020675"/>
    </source>
</evidence>
<comment type="function">
    <text evidence="7 8 9">One of the essential components for the initiation of protein synthesis. Protects formylmethionyl-tRNA from spontaneous hydrolysis and promotes its binding to the 30S ribosomal subunits. Also involved in the hydrolysis of GTP during the formation of the 70S ribosomal complex.</text>
</comment>
<comment type="caution">
    <text evidence="12">The sequence shown here is derived from an EMBL/GenBank/DDBJ whole genome shotgun (WGS) entry which is preliminary data.</text>
</comment>
<evidence type="ECO:0000256" key="7">
    <source>
        <dbReference type="ARBA" id="ARBA00025162"/>
    </source>
</evidence>
<evidence type="ECO:0000256" key="8">
    <source>
        <dbReference type="HAMAP-Rule" id="MF_00100"/>
    </source>
</evidence>
<feature type="binding site" evidence="8">
    <location>
        <begin position="485"/>
        <end position="489"/>
    </location>
    <ligand>
        <name>GTP</name>
        <dbReference type="ChEBI" id="CHEBI:37565"/>
    </ligand>
</feature>
<feature type="compositionally biased region" description="Low complexity" evidence="10">
    <location>
        <begin position="67"/>
        <end position="88"/>
    </location>
</feature>
<dbReference type="FunFam" id="3.40.50.10050:FF:000001">
    <property type="entry name" value="Translation initiation factor IF-2"/>
    <property type="match status" value="1"/>
</dbReference>
<evidence type="ECO:0000256" key="10">
    <source>
        <dbReference type="SAM" id="MobiDB-lite"/>
    </source>
</evidence>
<dbReference type="FunFam" id="2.40.30.10:FF:000007">
    <property type="entry name" value="Translation initiation factor IF-2"/>
    <property type="match status" value="1"/>
</dbReference>
<dbReference type="CDD" id="cd03702">
    <property type="entry name" value="IF2_mtIF2_II"/>
    <property type="match status" value="1"/>
</dbReference>
<dbReference type="Gene3D" id="2.40.30.10">
    <property type="entry name" value="Translation factors"/>
    <property type="match status" value="2"/>
</dbReference>
<dbReference type="AlphaFoldDB" id="A0A4Y9F485"/>
<feature type="compositionally biased region" description="Basic residues" evidence="10">
    <location>
        <begin position="300"/>
        <end position="311"/>
    </location>
</feature>
<feature type="compositionally biased region" description="Pro residues" evidence="10">
    <location>
        <begin position="89"/>
        <end position="105"/>
    </location>
</feature>
<dbReference type="InterPro" id="IPR044145">
    <property type="entry name" value="IF2_II"/>
</dbReference>
<dbReference type="InterPro" id="IPR027417">
    <property type="entry name" value="P-loop_NTPase"/>
</dbReference>
<dbReference type="Proteomes" id="UP000297951">
    <property type="component" value="Unassembled WGS sequence"/>
</dbReference>
<dbReference type="Gene3D" id="3.40.50.300">
    <property type="entry name" value="P-loop containing nucleotide triphosphate hydrolases"/>
    <property type="match status" value="1"/>
</dbReference>
<dbReference type="STRING" id="85336.A7979_07415"/>
<dbReference type="SUPFAM" id="SSF52540">
    <property type="entry name" value="P-loop containing nucleoside triphosphate hydrolases"/>
    <property type="match status" value="1"/>
</dbReference>
<dbReference type="InterPro" id="IPR015760">
    <property type="entry name" value="TIF_IF2"/>
</dbReference>
<evidence type="ECO:0000256" key="5">
    <source>
        <dbReference type="ARBA" id="ARBA00022917"/>
    </source>
</evidence>
<dbReference type="PANTHER" id="PTHR43381">
    <property type="entry name" value="TRANSLATION INITIATION FACTOR IF-2-RELATED"/>
    <property type="match status" value="1"/>
</dbReference>
<dbReference type="FunFam" id="3.40.50.300:FF:000019">
    <property type="entry name" value="Translation initiation factor IF-2"/>
    <property type="match status" value="1"/>
</dbReference>
<dbReference type="Pfam" id="PF22042">
    <property type="entry name" value="EF-G_D2"/>
    <property type="match status" value="1"/>
</dbReference>
<feature type="binding site" evidence="8">
    <location>
        <begin position="435"/>
        <end position="442"/>
    </location>
    <ligand>
        <name>GTP</name>
        <dbReference type="ChEBI" id="CHEBI:37565"/>
    </ligand>
</feature>
<reference evidence="12 13" key="1">
    <citation type="submission" date="2019-03" db="EMBL/GenBank/DDBJ databases">
        <title>Diversity of the mouse oral microbiome.</title>
        <authorList>
            <person name="Joseph S."/>
            <person name="Aduse-Opoku J."/>
            <person name="Curtis M."/>
            <person name="Wade W."/>
            <person name="Hashim A."/>
        </authorList>
    </citation>
    <scope>NUCLEOTIDE SEQUENCE [LARGE SCALE GENOMIC DNA]</scope>
    <source>
        <strain evidence="13">irhom_31</strain>
    </source>
</reference>
<comment type="caution">
    <text evidence="8">Lacks conserved residue(s) required for the propagation of feature annotation.</text>
</comment>
<protein>
    <recommendedName>
        <fullName evidence="2 8">Translation initiation factor IF-2</fullName>
    </recommendedName>
</protein>
<dbReference type="InterPro" id="IPR000178">
    <property type="entry name" value="TF_IF2_bacterial-like"/>
</dbReference>
<feature type="compositionally biased region" description="Low complexity" evidence="10">
    <location>
        <begin position="190"/>
        <end position="202"/>
    </location>
</feature>
<evidence type="ECO:0000256" key="4">
    <source>
        <dbReference type="ARBA" id="ARBA00022741"/>
    </source>
</evidence>
<evidence type="ECO:0000256" key="3">
    <source>
        <dbReference type="ARBA" id="ARBA00022540"/>
    </source>
</evidence>
<dbReference type="CDD" id="cd01887">
    <property type="entry name" value="IF2_eIF5B"/>
    <property type="match status" value="1"/>
</dbReference>
<dbReference type="SUPFAM" id="SSF52156">
    <property type="entry name" value="Initiation factor IF2/eIF5b, domain 3"/>
    <property type="match status" value="1"/>
</dbReference>
<evidence type="ECO:0000313" key="12">
    <source>
        <dbReference type="EMBL" id="TFU22158.1"/>
    </source>
</evidence>
<dbReference type="InterPro" id="IPR023115">
    <property type="entry name" value="TIF_IF2_dom3"/>
</dbReference>
<feature type="compositionally biased region" description="Gly residues" evidence="10">
    <location>
        <begin position="250"/>
        <end position="299"/>
    </location>
</feature>
<name>A0A4Y9F485_9MICC</name>
<comment type="similarity">
    <text evidence="1 8 9">Belongs to the TRAFAC class translation factor GTPase superfamily. Classic translation factor GTPase family. IF-2 subfamily.</text>
</comment>
<evidence type="ECO:0000256" key="1">
    <source>
        <dbReference type="ARBA" id="ARBA00007733"/>
    </source>
</evidence>
<feature type="compositionally biased region" description="Low complexity" evidence="10">
    <location>
        <begin position="106"/>
        <end position="115"/>
    </location>
</feature>
<dbReference type="InterPro" id="IPR036925">
    <property type="entry name" value="TIF_IF2_dom3_sf"/>
</dbReference>
<proteinExistence type="inferred from homology"/>
<dbReference type="Pfam" id="PF00009">
    <property type="entry name" value="GTP_EFTU"/>
    <property type="match status" value="1"/>
</dbReference>
<dbReference type="InterPro" id="IPR000795">
    <property type="entry name" value="T_Tr_GTP-bd_dom"/>
</dbReference>
<keyword evidence="6 8" id="KW-0342">GTP-binding</keyword>
<dbReference type="GO" id="GO:0003743">
    <property type="term" value="F:translation initiation factor activity"/>
    <property type="evidence" value="ECO:0007669"/>
    <property type="project" value="UniProtKB-UniRule"/>
</dbReference>
<sequence length="934" mass="97110">MAKPRVHEIAKELGIPSKEAVAKLQELGEFVKGASSTLEPPVVKKLRAAFPNAGASAEAPAAEKKAATPASAPKPGASAPKPGASAPKPGAPAPKPATPAAPAAPKPSAEAAPATGKKDAAAKPAGPRPGNNPFSTTQGMSAPKPAAPKPAAPKPAGAKPGPRPGNNPFATSQGMGKRNDRNERGERSGGPRPAGGRNARGNNPGGPRPAGAGGPRPAGGAPRPASAGGGNRPSPNMMPTKMSGNVSARGGAGAPAGGGPRRGSGGPGGGNGGGGFNRGPGRGGPGGGRGNAQGAFGRGGGKKKKGKTKSALRREEQLRQPTIGGVAVPHGDGTTEIRMRRGASLMDFAEKIGANAAALVTVLIHLGEMATQTQSLDEETFELLGAELGYVIKIVSPEDEERELLESFDINLAAEAEAEDDEVLEVRPPVVTVMGHVDHGKTRLLDAIRNTNVIDGEAGGITQHIGAYQIHTEVEGEERYLTFIDTPGHEAFTAMRARGAKVTDIAILVVAADDGVMPQTVEALNHAQAAGVPIVVAVNKIDKEGANPDKIRGQLTEYGLVPEEYGGDTMFVEVSARQGKNIDELLAAVTLTADGALELKANPNKEARGVAIEANLDKGRGAVTTVLVQSGTLHVGDAIVAGSAYGRVRAMFDENGNNVEEAGPSRPVQVLGLNTVPRAGDTFLSTEEERTARQIAEKREAADRNAQLAKRRKRVTLESFDAAVAEGKMDTLNLIIKGDVSGAVEALEESLMKIEAGGDEVQLRVIHRGVGAITQNDVNLATVDNAIIIGFNVRPAERVAELADREGVEMKFYSVIYRAIEEVEAAVKGMLKPEYEEVELGSAEIREVFRSSKWGNIAGSIVKTGIIKRNSKARLVRDGAVVADNLTIESLRRFKDDATEVREGYECGIGLGSFNDIKEGDVIETWEMQEKPRV</sequence>
<dbReference type="Pfam" id="PF11987">
    <property type="entry name" value="IF-2"/>
    <property type="match status" value="1"/>
</dbReference>
<keyword evidence="8" id="KW-0963">Cytoplasm</keyword>
<gene>
    <name evidence="8 12" type="primary">infB</name>
    <name evidence="12" type="ORF">E4U03_06920</name>
</gene>
<evidence type="ECO:0000256" key="9">
    <source>
        <dbReference type="RuleBase" id="RU000644"/>
    </source>
</evidence>
<dbReference type="PROSITE" id="PS51722">
    <property type="entry name" value="G_TR_2"/>
    <property type="match status" value="1"/>
</dbReference>
<dbReference type="RefSeq" id="WP_135012762.1">
    <property type="nucleotide sequence ID" value="NZ_JADGLK010000021.1"/>
</dbReference>
<dbReference type="InterPro" id="IPR006847">
    <property type="entry name" value="IF2_N"/>
</dbReference>
<organism evidence="12 13">
    <name type="scientific">Rothia nasimurium</name>
    <dbReference type="NCBI Taxonomy" id="85336"/>
    <lineage>
        <taxon>Bacteria</taxon>
        <taxon>Bacillati</taxon>
        <taxon>Actinomycetota</taxon>
        <taxon>Actinomycetes</taxon>
        <taxon>Micrococcales</taxon>
        <taxon>Micrococcaceae</taxon>
        <taxon>Rothia</taxon>
    </lineage>
</organism>
<dbReference type="PANTHER" id="PTHR43381:SF5">
    <property type="entry name" value="TR-TYPE G DOMAIN-CONTAINING PROTEIN"/>
    <property type="match status" value="1"/>
</dbReference>
<dbReference type="Pfam" id="PF04760">
    <property type="entry name" value="IF2_N"/>
    <property type="match status" value="2"/>
</dbReference>
<feature type="domain" description="Tr-type G" evidence="11">
    <location>
        <begin position="426"/>
        <end position="598"/>
    </location>
</feature>
<keyword evidence="3 8" id="KW-0396">Initiation factor</keyword>
<dbReference type="InterPro" id="IPR005225">
    <property type="entry name" value="Small_GTP-bd"/>
</dbReference>
<dbReference type="OrthoDB" id="9811804at2"/>
<dbReference type="CDD" id="cd03692">
    <property type="entry name" value="mtIF2_IVc"/>
    <property type="match status" value="1"/>
</dbReference>
<dbReference type="HAMAP" id="MF_00100_B">
    <property type="entry name" value="IF_2_B"/>
    <property type="match status" value="1"/>
</dbReference>
<dbReference type="PRINTS" id="PR00315">
    <property type="entry name" value="ELONGATNFCT"/>
</dbReference>
<dbReference type="Gene3D" id="1.10.10.2480">
    <property type="match status" value="1"/>
</dbReference>
<dbReference type="InterPro" id="IPR053905">
    <property type="entry name" value="EF-G-like_DII"/>
</dbReference>
<dbReference type="PROSITE" id="PS01176">
    <property type="entry name" value="IF2"/>
    <property type="match status" value="1"/>
</dbReference>
<dbReference type="SUPFAM" id="SSF50447">
    <property type="entry name" value="Translation proteins"/>
    <property type="match status" value="2"/>
</dbReference>
<dbReference type="GO" id="GO:0003924">
    <property type="term" value="F:GTPase activity"/>
    <property type="evidence" value="ECO:0007669"/>
    <property type="project" value="UniProtKB-UniRule"/>
</dbReference>
<dbReference type="FunFam" id="2.40.30.10:FF:000008">
    <property type="entry name" value="Translation initiation factor IF-2"/>
    <property type="match status" value="1"/>
</dbReference>
<dbReference type="GO" id="GO:0005829">
    <property type="term" value="C:cytosol"/>
    <property type="evidence" value="ECO:0007669"/>
    <property type="project" value="TreeGrafter"/>
</dbReference>
<evidence type="ECO:0000259" key="11">
    <source>
        <dbReference type="PROSITE" id="PS51722"/>
    </source>
</evidence>
<accession>A0A4Y9F485</accession>
<dbReference type="EMBL" id="SPQC01000021">
    <property type="protein sequence ID" value="TFU22158.1"/>
    <property type="molecule type" value="Genomic_DNA"/>
</dbReference>
<keyword evidence="5 8" id="KW-0648">Protein biosynthesis</keyword>
<feature type="compositionally biased region" description="Basic and acidic residues" evidence="10">
    <location>
        <begin position="177"/>
        <end position="189"/>
    </location>
</feature>
<keyword evidence="4 8" id="KW-0547">Nucleotide-binding</keyword>
<evidence type="ECO:0000313" key="13">
    <source>
        <dbReference type="Proteomes" id="UP000297951"/>
    </source>
</evidence>
<dbReference type="GO" id="GO:0005525">
    <property type="term" value="F:GTP binding"/>
    <property type="evidence" value="ECO:0007669"/>
    <property type="project" value="UniProtKB-KW"/>
</dbReference>
<evidence type="ECO:0000256" key="6">
    <source>
        <dbReference type="ARBA" id="ARBA00023134"/>
    </source>
</evidence>
<dbReference type="NCBIfam" id="TIGR00231">
    <property type="entry name" value="small_GTP"/>
    <property type="match status" value="1"/>
</dbReference>
<dbReference type="NCBIfam" id="TIGR00487">
    <property type="entry name" value="IF-2"/>
    <property type="match status" value="1"/>
</dbReference>
<feature type="region of interest" description="Disordered" evidence="10">
    <location>
        <begin position="53"/>
        <end position="315"/>
    </location>
</feature>
<dbReference type="InterPro" id="IPR009000">
    <property type="entry name" value="Transl_B-barrel_sf"/>
</dbReference>
<comment type="subcellular location">
    <subcellularLocation>
        <location evidence="8">Cytoplasm</location>
    </subcellularLocation>
</comment>
<dbReference type="Gene3D" id="3.40.50.10050">
    <property type="entry name" value="Translation initiation factor IF- 2, domain 3"/>
    <property type="match status" value="1"/>
</dbReference>